<reference evidence="16 17" key="1">
    <citation type="submission" date="2020-02" db="EMBL/GenBank/DDBJ databases">
        <title>Draft genome sequence of two Spirosoma agri KCTC 52727 and Spirosoma terrae KCTC 52035.</title>
        <authorList>
            <person name="Rojas J."/>
            <person name="Ambika Manirajan B."/>
            <person name="Ratering S."/>
            <person name="Suarez C."/>
            <person name="Schnell S."/>
        </authorList>
    </citation>
    <scope>NUCLEOTIDE SEQUENCE [LARGE SCALE GENOMIC DNA]</scope>
    <source>
        <strain evidence="16 17">KCTC 52727</strain>
    </source>
</reference>
<dbReference type="PANTHER" id="PTHR32552:SF89">
    <property type="entry name" value="CATECHOLATE SIDEROPHORE RECEPTOR FIU"/>
    <property type="match status" value="1"/>
</dbReference>
<evidence type="ECO:0000256" key="3">
    <source>
        <dbReference type="ARBA" id="ARBA00022452"/>
    </source>
</evidence>
<keyword evidence="8" id="KW-0406">Ion transport</keyword>
<evidence type="ECO:0000256" key="12">
    <source>
        <dbReference type="PROSITE-ProRule" id="PRU01360"/>
    </source>
</evidence>
<comment type="subcellular location">
    <subcellularLocation>
        <location evidence="1 12">Cell outer membrane</location>
        <topology evidence="1 12">Multi-pass membrane protein</topology>
    </subcellularLocation>
</comment>
<evidence type="ECO:0000259" key="15">
    <source>
        <dbReference type="Pfam" id="PF07715"/>
    </source>
</evidence>
<dbReference type="AlphaFoldDB" id="A0A6M0IHR0"/>
<keyword evidence="7" id="KW-0408">Iron</keyword>
<dbReference type="PANTHER" id="PTHR32552">
    <property type="entry name" value="FERRICHROME IRON RECEPTOR-RELATED"/>
    <property type="match status" value="1"/>
</dbReference>
<evidence type="ECO:0000256" key="6">
    <source>
        <dbReference type="ARBA" id="ARBA00022729"/>
    </source>
</evidence>
<organism evidence="16 17">
    <name type="scientific">Spirosoma agri</name>
    <dbReference type="NCBI Taxonomy" id="1987381"/>
    <lineage>
        <taxon>Bacteria</taxon>
        <taxon>Pseudomonadati</taxon>
        <taxon>Bacteroidota</taxon>
        <taxon>Cytophagia</taxon>
        <taxon>Cytophagales</taxon>
        <taxon>Cytophagaceae</taxon>
        <taxon>Spirosoma</taxon>
    </lineage>
</organism>
<dbReference type="SUPFAM" id="SSF56935">
    <property type="entry name" value="Porins"/>
    <property type="match status" value="1"/>
</dbReference>
<dbReference type="EMBL" id="JAAGNZ010000001">
    <property type="protein sequence ID" value="NEU66861.1"/>
    <property type="molecule type" value="Genomic_DNA"/>
</dbReference>
<evidence type="ECO:0000256" key="1">
    <source>
        <dbReference type="ARBA" id="ARBA00004571"/>
    </source>
</evidence>
<keyword evidence="2 12" id="KW-0813">Transport</keyword>
<dbReference type="InterPro" id="IPR039426">
    <property type="entry name" value="TonB-dep_rcpt-like"/>
</dbReference>
<keyword evidence="11 12" id="KW-0998">Cell outer membrane</keyword>
<sequence length="797" mass="88600">MSFHFPDLNNYSLKTYKLLIAFGLWVGVACWVTAQSTKQGLVFDALTKEPLPGVTLMWPDGKSGVVTDASGRFLLPANFTKLVVSAVGYRRQEVAVTAGQSVRIALEPAVEDLQTVVVTGNREAALRTETPMAISKLSPKLIDETKPTSIYEVINKTPGVLMVNLNNEQHMMAIRQPMTTNAYFLYLEDGVPIRPMGVFNHNALLEMNQFTVSSIEVVKGPVSSLYGPEAVGGAVNFITQRPTAVPTVRVGIQADQWGYQRLQVGAGARQGKFGIYLGGFVSRQRNSWLASSDYDKASYFARLEYAFTPSTRLTGTFSYNDYDSQTSGSVDSTAFFARQYASTTDFTYRKTRSVRSRLTLEHTWKAGSSGVSAQSFLTAFVRNNSIGQNPTYSIRWVSGASTATGQINSNDFRSYGFIAQHTQPLNFLNSKLIVGATLDLSPNTYYAYQTDLAAELRPDKKSVLKYTQLRERPDIQLANYQADIHNTAAYLQYDLEPLRKLHLSAGLRYDRMAFDYTNALDNSSGGKAYSQATPKLGATYDLGNGKGLYASYSQGFSPPALTSVFLKRTTPTASGDLFYYNLQPAQFNNVEIGGWASLLNNKVYVDGALYQMNGTNELLNIRQPDNSFDYQSAGRTRHRGVELGVTYRPSKQVFFRFGGTHAVHQFVEFTLSQRQTDAVQNVNGKDMPSAPRTLWNTEVSYYPTWLKNFRTSVEWQHVSGWYQNQINTVSYGGYDFANVRVGYQWKGIELFSNVLNVTNALFATNATRGNNATDRTTYTPAAPRTFVVGIQYSFSGK</sequence>
<comment type="caution">
    <text evidence="16">The sequence shown here is derived from an EMBL/GenBank/DDBJ whole genome shotgun (WGS) entry which is preliminary data.</text>
</comment>
<dbReference type="InterPro" id="IPR008969">
    <property type="entry name" value="CarboxyPept-like_regulatory"/>
</dbReference>
<dbReference type="Pfam" id="PF00593">
    <property type="entry name" value="TonB_dep_Rec_b-barrel"/>
    <property type="match status" value="1"/>
</dbReference>
<evidence type="ECO:0000256" key="11">
    <source>
        <dbReference type="ARBA" id="ARBA00023237"/>
    </source>
</evidence>
<evidence type="ECO:0000256" key="4">
    <source>
        <dbReference type="ARBA" id="ARBA00022496"/>
    </source>
</evidence>
<name>A0A6M0IHR0_9BACT</name>
<dbReference type="GO" id="GO:0009279">
    <property type="term" value="C:cell outer membrane"/>
    <property type="evidence" value="ECO:0007669"/>
    <property type="project" value="UniProtKB-SubCell"/>
</dbReference>
<dbReference type="InterPro" id="IPR037066">
    <property type="entry name" value="Plug_dom_sf"/>
</dbReference>
<dbReference type="InterPro" id="IPR000531">
    <property type="entry name" value="Beta-barrel_TonB"/>
</dbReference>
<evidence type="ECO:0000256" key="9">
    <source>
        <dbReference type="ARBA" id="ARBA00023077"/>
    </source>
</evidence>
<accession>A0A6M0IHR0</accession>
<keyword evidence="16" id="KW-0675">Receptor</keyword>
<proteinExistence type="inferred from homology"/>
<dbReference type="Gene3D" id="2.170.130.10">
    <property type="entry name" value="TonB-dependent receptor, plug domain"/>
    <property type="match status" value="1"/>
</dbReference>
<gene>
    <name evidence="16" type="ORF">GK091_08200</name>
</gene>
<dbReference type="SUPFAM" id="SSF49464">
    <property type="entry name" value="Carboxypeptidase regulatory domain-like"/>
    <property type="match status" value="1"/>
</dbReference>
<feature type="domain" description="TonB-dependent receptor plug" evidence="15">
    <location>
        <begin position="129"/>
        <end position="234"/>
    </location>
</feature>
<keyword evidence="4" id="KW-0410">Iron transport</keyword>
<comment type="similarity">
    <text evidence="12 13">Belongs to the TonB-dependent receptor family.</text>
</comment>
<evidence type="ECO:0000256" key="5">
    <source>
        <dbReference type="ARBA" id="ARBA00022692"/>
    </source>
</evidence>
<keyword evidence="6" id="KW-0732">Signal</keyword>
<dbReference type="Gene3D" id="2.40.170.20">
    <property type="entry name" value="TonB-dependent receptor, beta-barrel domain"/>
    <property type="match status" value="1"/>
</dbReference>
<evidence type="ECO:0000256" key="7">
    <source>
        <dbReference type="ARBA" id="ARBA00023004"/>
    </source>
</evidence>
<keyword evidence="9 13" id="KW-0798">TonB box</keyword>
<evidence type="ECO:0000259" key="14">
    <source>
        <dbReference type="Pfam" id="PF00593"/>
    </source>
</evidence>
<keyword evidence="10 12" id="KW-0472">Membrane</keyword>
<evidence type="ECO:0000256" key="2">
    <source>
        <dbReference type="ARBA" id="ARBA00022448"/>
    </source>
</evidence>
<keyword evidence="5 12" id="KW-0812">Transmembrane</keyword>
<keyword evidence="3 12" id="KW-1134">Transmembrane beta strand</keyword>
<evidence type="ECO:0000256" key="8">
    <source>
        <dbReference type="ARBA" id="ARBA00023065"/>
    </source>
</evidence>
<dbReference type="Pfam" id="PF07715">
    <property type="entry name" value="Plug"/>
    <property type="match status" value="1"/>
</dbReference>
<dbReference type="PROSITE" id="PS52016">
    <property type="entry name" value="TONB_DEPENDENT_REC_3"/>
    <property type="match status" value="1"/>
</dbReference>
<dbReference type="GO" id="GO:0015344">
    <property type="term" value="F:siderophore uptake transmembrane transporter activity"/>
    <property type="evidence" value="ECO:0007669"/>
    <property type="project" value="TreeGrafter"/>
</dbReference>
<evidence type="ECO:0000256" key="10">
    <source>
        <dbReference type="ARBA" id="ARBA00023136"/>
    </source>
</evidence>
<keyword evidence="17" id="KW-1185">Reference proteome</keyword>
<evidence type="ECO:0000313" key="16">
    <source>
        <dbReference type="EMBL" id="NEU66861.1"/>
    </source>
</evidence>
<feature type="domain" description="TonB-dependent receptor-like beta-barrel" evidence="14">
    <location>
        <begin position="312"/>
        <end position="757"/>
    </location>
</feature>
<dbReference type="Pfam" id="PF13715">
    <property type="entry name" value="CarbopepD_reg_2"/>
    <property type="match status" value="1"/>
</dbReference>
<protein>
    <submittedName>
        <fullName evidence="16">TonB-dependent receptor</fullName>
    </submittedName>
</protein>
<dbReference type="Gene3D" id="2.60.40.1120">
    <property type="entry name" value="Carboxypeptidase-like, regulatory domain"/>
    <property type="match status" value="1"/>
</dbReference>
<dbReference type="InterPro" id="IPR036942">
    <property type="entry name" value="Beta-barrel_TonB_sf"/>
</dbReference>
<evidence type="ECO:0000313" key="17">
    <source>
        <dbReference type="Proteomes" id="UP000477386"/>
    </source>
</evidence>
<dbReference type="InterPro" id="IPR012910">
    <property type="entry name" value="Plug_dom"/>
</dbReference>
<dbReference type="Proteomes" id="UP000477386">
    <property type="component" value="Unassembled WGS sequence"/>
</dbReference>
<evidence type="ECO:0000256" key="13">
    <source>
        <dbReference type="RuleBase" id="RU003357"/>
    </source>
</evidence>